<comment type="caution">
    <text evidence="10">The sequence shown here is derived from an EMBL/GenBank/DDBJ whole genome shotgun (WGS) entry which is preliminary data.</text>
</comment>
<feature type="transmembrane region" description="Helical" evidence="9">
    <location>
        <begin position="145"/>
        <end position="166"/>
    </location>
</feature>
<name>A0A4Y9Z9V8_9AGAM</name>
<gene>
    <name evidence="10" type="ORF">EVG20_g1685</name>
</gene>
<evidence type="ECO:0000256" key="7">
    <source>
        <dbReference type="PIRSR" id="PIRSR608901-1"/>
    </source>
</evidence>
<keyword evidence="5 9" id="KW-1133">Transmembrane helix</keyword>
<keyword evidence="8" id="KW-0862">Zinc</keyword>
<feature type="binding site" evidence="7">
    <location>
        <position position="32"/>
    </location>
    <ligand>
        <name>Ca(2+)</name>
        <dbReference type="ChEBI" id="CHEBI:29108"/>
    </ligand>
</feature>
<evidence type="ECO:0000256" key="4">
    <source>
        <dbReference type="ARBA" id="ARBA00022801"/>
    </source>
</evidence>
<dbReference type="AlphaFoldDB" id="A0A4Y9Z9V8"/>
<proteinExistence type="inferred from homology"/>
<evidence type="ECO:0000256" key="6">
    <source>
        <dbReference type="ARBA" id="ARBA00023136"/>
    </source>
</evidence>
<evidence type="ECO:0000256" key="8">
    <source>
        <dbReference type="PIRSR" id="PIRSR608901-2"/>
    </source>
</evidence>
<dbReference type="PANTHER" id="PTHR46187">
    <property type="entry name" value="ALKALINE CERAMIDASE 3"/>
    <property type="match status" value="1"/>
</dbReference>
<keyword evidence="7" id="KW-0106">Calcium</keyword>
<feature type="binding site" evidence="7">
    <location>
        <position position="23"/>
    </location>
    <ligand>
        <name>Ca(2+)</name>
        <dbReference type="ChEBI" id="CHEBI:29108"/>
    </ligand>
</feature>
<feature type="binding site" evidence="8">
    <location>
        <position position="229"/>
    </location>
    <ligand>
        <name>Zn(2+)</name>
        <dbReference type="ChEBI" id="CHEBI:29105"/>
        <note>catalytic</note>
    </ligand>
</feature>
<reference evidence="10 11" key="1">
    <citation type="submission" date="2019-02" db="EMBL/GenBank/DDBJ databases">
        <title>Genome sequencing of the rare red list fungi Dentipellis fragilis.</title>
        <authorList>
            <person name="Buettner E."/>
            <person name="Kellner H."/>
        </authorList>
    </citation>
    <scope>NUCLEOTIDE SEQUENCE [LARGE SCALE GENOMIC DNA]</scope>
    <source>
        <strain evidence="10 11">DSM 105465</strain>
    </source>
</reference>
<feature type="transmembrane region" description="Helical" evidence="9">
    <location>
        <begin position="26"/>
        <end position="48"/>
    </location>
</feature>
<organism evidence="10 11">
    <name type="scientific">Dentipellis fragilis</name>
    <dbReference type="NCBI Taxonomy" id="205917"/>
    <lineage>
        <taxon>Eukaryota</taxon>
        <taxon>Fungi</taxon>
        <taxon>Dikarya</taxon>
        <taxon>Basidiomycota</taxon>
        <taxon>Agaricomycotina</taxon>
        <taxon>Agaricomycetes</taxon>
        <taxon>Russulales</taxon>
        <taxon>Hericiaceae</taxon>
        <taxon>Dentipellis</taxon>
    </lineage>
</organism>
<feature type="binding site" evidence="7">
    <location>
        <position position="21"/>
    </location>
    <ligand>
        <name>Ca(2+)</name>
        <dbReference type="ChEBI" id="CHEBI:29108"/>
    </ligand>
</feature>
<comment type="subcellular location">
    <subcellularLocation>
        <location evidence="1">Membrane</location>
        <topology evidence="1">Multi-pass membrane protein</topology>
    </subcellularLocation>
</comment>
<evidence type="ECO:0000256" key="9">
    <source>
        <dbReference type="SAM" id="Phobius"/>
    </source>
</evidence>
<keyword evidence="3 9" id="KW-0812">Transmembrane</keyword>
<dbReference type="Proteomes" id="UP000298327">
    <property type="component" value="Unassembled WGS sequence"/>
</dbReference>
<evidence type="ECO:0000256" key="2">
    <source>
        <dbReference type="ARBA" id="ARBA00009780"/>
    </source>
</evidence>
<dbReference type="Pfam" id="PF05875">
    <property type="entry name" value="Ceramidase"/>
    <property type="match status" value="1"/>
</dbReference>
<evidence type="ECO:0000313" key="11">
    <source>
        <dbReference type="Proteomes" id="UP000298327"/>
    </source>
</evidence>
<dbReference type="PANTHER" id="PTHR46187:SF3">
    <property type="entry name" value="ALKALINE CERAMIDASE 3"/>
    <property type="match status" value="1"/>
</dbReference>
<comment type="similarity">
    <text evidence="2">Belongs to the alkaline ceramidase family.</text>
</comment>
<dbReference type="EMBL" id="SEOQ01000056">
    <property type="protein sequence ID" value="TFY71332.1"/>
    <property type="molecule type" value="Genomic_DNA"/>
</dbReference>
<feature type="transmembrane region" description="Helical" evidence="9">
    <location>
        <begin position="231"/>
        <end position="252"/>
    </location>
</feature>
<dbReference type="GO" id="GO:0046872">
    <property type="term" value="F:metal ion binding"/>
    <property type="evidence" value="ECO:0007669"/>
    <property type="project" value="UniProtKB-KW"/>
</dbReference>
<keyword evidence="11" id="KW-1185">Reference proteome</keyword>
<feature type="transmembrane region" description="Helical" evidence="9">
    <location>
        <begin position="60"/>
        <end position="81"/>
    </location>
</feature>
<accession>A0A4Y9Z9V8</accession>
<feature type="binding site" evidence="7">
    <location>
        <position position="18"/>
    </location>
    <ligand>
        <name>Ca(2+)</name>
        <dbReference type="ChEBI" id="CHEBI:29108"/>
    </ligand>
</feature>
<feature type="binding site" evidence="7">
    <location>
        <position position="19"/>
    </location>
    <ligand>
        <name>Ca(2+)</name>
        <dbReference type="ChEBI" id="CHEBI:29108"/>
    </ligand>
</feature>
<evidence type="ECO:0000256" key="3">
    <source>
        <dbReference type="ARBA" id="ARBA00022692"/>
    </source>
</evidence>
<evidence type="ECO:0000256" key="1">
    <source>
        <dbReference type="ARBA" id="ARBA00004141"/>
    </source>
</evidence>
<keyword evidence="7" id="KW-0479">Metal-binding</keyword>
<dbReference type="GO" id="GO:0046513">
    <property type="term" value="P:ceramide biosynthetic process"/>
    <property type="evidence" value="ECO:0007669"/>
    <property type="project" value="TreeGrafter"/>
</dbReference>
<evidence type="ECO:0000313" key="10">
    <source>
        <dbReference type="EMBL" id="TFY71332.1"/>
    </source>
</evidence>
<sequence length="478" mass="54405">METIPIHGMWGPVTATLDWCEANYQFSHYIAELANSFSNIVTVALALYGTLSVFRETLPIRYVAGFVGFALVGIGSFAFHATLLYEAQLADELPMIYVASYCNAVLWDIKPGFEQHATRIRNLLLSSLLFDVLFTWSYACYRNPVYHQVVFAILMFCVTARTTYLVGYSDYSRRIPEKKKSITRRLFGTGAAVFAFGFFVWNLDNLFCSTLTNWKRTIGWPTAFLLEGHSWWHIMTAAGTYYMLIGSSYLTLCIKDDHHKFMVDYWFGLPFIRRLDRCIIGSPDGTASPPKSRIYLVPQYCVYTLWLMSSFLVSPANQCCIFLVTRDVRLLHMQHVGAPVMHAFETPVTIYQPVEFESETKHLNVNRLPRQHAYNFPKDAVPTSDPRCNADRLPCTHHRHARQFQAESQAYHLRHCTSTRCGVVNDVGLTSRSHFFKRVEPVPPAGSGTFNPGTLSHPTDILPIKQLIESEGVPMGDR</sequence>
<dbReference type="GO" id="GO:0016811">
    <property type="term" value="F:hydrolase activity, acting on carbon-nitrogen (but not peptide) bonds, in linear amides"/>
    <property type="evidence" value="ECO:0007669"/>
    <property type="project" value="InterPro"/>
</dbReference>
<keyword evidence="4" id="KW-0378">Hydrolase</keyword>
<protein>
    <recommendedName>
        <fullName evidence="12">Ceramidase</fullName>
    </recommendedName>
</protein>
<comment type="cofactor">
    <cofactor evidence="8">
        <name>Zn(2+)</name>
        <dbReference type="ChEBI" id="CHEBI:29105"/>
    </cofactor>
</comment>
<evidence type="ECO:0008006" key="12">
    <source>
        <dbReference type="Google" id="ProtNLM"/>
    </source>
</evidence>
<dbReference type="OrthoDB" id="187171at2759"/>
<dbReference type="STRING" id="205917.A0A4Y9Z9V8"/>
<feature type="transmembrane region" description="Helical" evidence="9">
    <location>
        <begin position="186"/>
        <end position="203"/>
    </location>
</feature>
<keyword evidence="6 9" id="KW-0472">Membrane</keyword>
<evidence type="ECO:0000256" key="5">
    <source>
        <dbReference type="ARBA" id="ARBA00022989"/>
    </source>
</evidence>
<dbReference type="GO" id="GO:0005789">
    <property type="term" value="C:endoplasmic reticulum membrane"/>
    <property type="evidence" value="ECO:0007669"/>
    <property type="project" value="TreeGrafter"/>
</dbReference>
<feature type="binding site" evidence="8">
    <location>
        <position position="80"/>
    </location>
    <ligand>
        <name>Zn(2+)</name>
        <dbReference type="ChEBI" id="CHEBI:29105"/>
        <note>catalytic</note>
    </ligand>
</feature>
<dbReference type="InterPro" id="IPR008901">
    <property type="entry name" value="ACER"/>
</dbReference>
<dbReference type="GO" id="GO:0046514">
    <property type="term" value="P:ceramide catabolic process"/>
    <property type="evidence" value="ECO:0007669"/>
    <property type="project" value="TreeGrafter"/>
</dbReference>
<feature type="binding site" evidence="8">
    <location>
        <position position="233"/>
    </location>
    <ligand>
        <name>Zn(2+)</name>
        <dbReference type="ChEBI" id="CHEBI:29105"/>
        <note>catalytic</note>
    </ligand>
</feature>